<dbReference type="PANTHER" id="PTHR43304">
    <property type="entry name" value="PHYTOCHROME-LIKE PROTEIN CPH1"/>
    <property type="match status" value="1"/>
</dbReference>
<evidence type="ECO:0000256" key="1">
    <source>
        <dbReference type="ARBA" id="ARBA00000085"/>
    </source>
</evidence>
<evidence type="ECO:0000256" key="4">
    <source>
        <dbReference type="ARBA" id="ARBA00022679"/>
    </source>
</evidence>
<keyword evidence="6" id="KW-0812">Transmembrane</keyword>
<dbReference type="SUPFAM" id="SSF55874">
    <property type="entry name" value="ATPase domain of HSP90 chaperone/DNA topoisomerase II/histidine kinase"/>
    <property type="match status" value="1"/>
</dbReference>
<dbReference type="InterPro" id="IPR052162">
    <property type="entry name" value="Sensor_kinase/Photoreceptor"/>
</dbReference>
<dbReference type="SMART" id="SM00387">
    <property type="entry name" value="HATPase_c"/>
    <property type="match status" value="1"/>
</dbReference>
<dbReference type="InterPro" id="IPR036890">
    <property type="entry name" value="HATPase_C_sf"/>
</dbReference>
<feature type="transmembrane region" description="Helical" evidence="6">
    <location>
        <begin position="60"/>
        <end position="82"/>
    </location>
</feature>
<dbReference type="PRINTS" id="PR00344">
    <property type="entry name" value="BCTRLSENSOR"/>
</dbReference>
<feature type="transmembrane region" description="Helical" evidence="6">
    <location>
        <begin position="20"/>
        <end position="40"/>
    </location>
</feature>
<dbReference type="Gene3D" id="1.10.287.130">
    <property type="match status" value="1"/>
</dbReference>
<dbReference type="InterPro" id="IPR005467">
    <property type="entry name" value="His_kinase_dom"/>
</dbReference>
<dbReference type="AlphaFoldDB" id="A0A364NVF0"/>
<gene>
    <name evidence="8" type="ORF">CU669_15430</name>
</gene>
<evidence type="ECO:0000259" key="7">
    <source>
        <dbReference type="PROSITE" id="PS50109"/>
    </source>
</evidence>
<feature type="domain" description="Histidine kinase" evidence="7">
    <location>
        <begin position="121"/>
        <end position="337"/>
    </location>
</feature>
<evidence type="ECO:0000256" key="3">
    <source>
        <dbReference type="ARBA" id="ARBA00022553"/>
    </source>
</evidence>
<dbReference type="PANTHER" id="PTHR43304:SF1">
    <property type="entry name" value="PAC DOMAIN-CONTAINING PROTEIN"/>
    <property type="match status" value="1"/>
</dbReference>
<name>A0A364NVF0_9PROT</name>
<dbReference type="EMBL" id="PGTO01000014">
    <property type="protein sequence ID" value="RAU21033.1"/>
    <property type="molecule type" value="Genomic_DNA"/>
</dbReference>
<dbReference type="EC" id="2.7.13.3" evidence="2"/>
<dbReference type="Gene3D" id="3.30.565.10">
    <property type="entry name" value="Histidine kinase-like ATPase, C-terminal domain"/>
    <property type="match status" value="1"/>
</dbReference>
<reference evidence="8 9" key="1">
    <citation type="submission" date="2017-11" db="EMBL/GenBank/DDBJ databases">
        <title>Draft genome sequence of magnetotactic bacterium Magnetospirillum kuznetsovii LBB-42.</title>
        <authorList>
            <person name="Grouzdev D.S."/>
            <person name="Rysina M.S."/>
            <person name="Baslerov R.V."/>
            <person name="Koziaeva V."/>
        </authorList>
    </citation>
    <scope>NUCLEOTIDE SEQUENCE [LARGE SCALE GENOMIC DNA]</scope>
    <source>
        <strain evidence="8 9">LBB-42</strain>
    </source>
</reference>
<dbReference type="InterPro" id="IPR036097">
    <property type="entry name" value="HisK_dim/P_sf"/>
</dbReference>
<dbReference type="PROSITE" id="PS50109">
    <property type="entry name" value="HIS_KIN"/>
    <property type="match status" value="1"/>
</dbReference>
<dbReference type="InterPro" id="IPR003594">
    <property type="entry name" value="HATPase_dom"/>
</dbReference>
<dbReference type="InterPro" id="IPR003661">
    <property type="entry name" value="HisK_dim/P_dom"/>
</dbReference>
<dbReference type="Pfam" id="PF02518">
    <property type="entry name" value="HATPase_c"/>
    <property type="match status" value="1"/>
</dbReference>
<keyword evidence="6" id="KW-1133">Transmembrane helix</keyword>
<keyword evidence="4" id="KW-0808">Transferase</keyword>
<dbReference type="GO" id="GO:0000155">
    <property type="term" value="F:phosphorelay sensor kinase activity"/>
    <property type="evidence" value="ECO:0007669"/>
    <property type="project" value="InterPro"/>
</dbReference>
<keyword evidence="6" id="KW-0472">Membrane</keyword>
<dbReference type="SUPFAM" id="SSF47384">
    <property type="entry name" value="Homodimeric domain of signal transducing histidine kinase"/>
    <property type="match status" value="1"/>
</dbReference>
<keyword evidence="3" id="KW-0597">Phosphoprotein</keyword>
<organism evidence="8 9">
    <name type="scientific">Paramagnetospirillum kuznetsovii</name>
    <dbReference type="NCBI Taxonomy" id="2053833"/>
    <lineage>
        <taxon>Bacteria</taxon>
        <taxon>Pseudomonadati</taxon>
        <taxon>Pseudomonadota</taxon>
        <taxon>Alphaproteobacteria</taxon>
        <taxon>Rhodospirillales</taxon>
        <taxon>Magnetospirillaceae</taxon>
        <taxon>Paramagnetospirillum</taxon>
    </lineage>
</organism>
<dbReference type="Proteomes" id="UP000251075">
    <property type="component" value="Unassembled WGS sequence"/>
</dbReference>
<comment type="catalytic activity">
    <reaction evidence="1">
        <text>ATP + protein L-histidine = ADP + protein N-phospho-L-histidine.</text>
        <dbReference type="EC" id="2.7.13.3"/>
    </reaction>
</comment>
<evidence type="ECO:0000256" key="5">
    <source>
        <dbReference type="ARBA" id="ARBA00022777"/>
    </source>
</evidence>
<dbReference type="InterPro" id="IPR004358">
    <property type="entry name" value="Sig_transdc_His_kin-like_C"/>
</dbReference>
<proteinExistence type="predicted"/>
<dbReference type="Pfam" id="PF00512">
    <property type="entry name" value="HisKA"/>
    <property type="match status" value="1"/>
</dbReference>
<evidence type="ECO:0000256" key="2">
    <source>
        <dbReference type="ARBA" id="ARBA00012438"/>
    </source>
</evidence>
<keyword evidence="9" id="KW-1185">Reference proteome</keyword>
<protein>
    <recommendedName>
        <fullName evidence="2">histidine kinase</fullName>
        <ecNumber evidence="2">2.7.13.3</ecNumber>
    </recommendedName>
</protein>
<evidence type="ECO:0000313" key="8">
    <source>
        <dbReference type="EMBL" id="RAU21033.1"/>
    </source>
</evidence>
<dbReference type="CDD" id="cd00082">
    <property type="entry name" value="HisKA"/>
    <property type="match status" value="1"/>
</dbReference>
<keyword evidence="5 8" id="KW-0418">Kinase</keyword>
<dbReference type="SMART" id="SM00388">
    <property type="entry name" value="HisKA"/>
    <property type="match status" value="1"/>
</dbReference>
<evidence type="ECO:0000256" key="6">
    <source>
        <dbReference type="SAM" id="Phobius"/>
    </source>
</evidence>
<dbReference type="OrthoDB" id="9808408at2"/>
<accession>A0A364NVF0</accession>
<evidence type="ECO:0000313" key="9">
    <source>
        <dbReference type="Proteomes" id="UP000251075"/>
    </source>
</evidence>
<comment type="caution">
    <text evidence="8">The sequence shown here is derived from an EMBL/GenBank/DDBJ whole genome shotgun (WGS) entry which is preliminary data.</text>
</comment>
<sequence>MVTRRISSVGRYEDGGFASLLPLFGAVAVMIGWGGVWWKTNSLQELFTESLAAFPNMIEIARTGFVLLVLALSCGVVLALAISIRGQRRLAADLRTREAELAECRGRLRRHVADLERIGDIAAHDLQEPLRRMVAYAQLLEAQGRGREDEEAKLYLAHVVDGARRMKALISGLRAFVTVDSAARTDVGVSATESVMVARRRLSDVLALSDVVLVVDPLPDVIADQPSLVEIFVQLLDNAVRFRADQRRPVLHVSAVRDHGMAKFTVRDNGIGVEAGRVAKMFEVFYRPHDAAISANGGIGMGLAVVRRLVERMGGEVWVESEIGRGSRFGFSLPLDRSGENVDQEAKAA</sequence>